<keyword evidence="1" id="KW-0732">Signal</keyword>
<feature type="signal peptide" evidence="1">
    <location>
        <begin position="1"/>
        <end position="21"/>
    </location>
</feature>
<accession>A0ABW8U6F6</accession>
<reference evidence="2 3" key="1">
    <citation type="submission" date="2024-11" db="EMBL/GenBank/DDBJ databases">
        <title>First Report of Moraxella oculi in Brazil in an Infectious Bovine Keratoconjunctivitis Outbreak.</title>
        <authorList>
            <person name="Carvalho C.V."/>
            <person name="Domingues R."/>
            <person name="Coutinho C."/>
            <person name="Honorio N.T.B.S."/>
            <person name="Faza D.R.L.R."/>
            <person name="Carvalho W.A."/>
            <person name="Machado A.B.F."/>
            <person name="Martins M.F."/>
            <person name="Gaspar E.B."/>
        </authorList>
    </citation>
    <scope>NUCLEOTIDE SEQUENCE [LARGE SCALE GENOMIC DNA]</scope>
    <source>
        <strain evidence="2 3">2117LE</strain>
    </source>
</reference>
<evidence type="ECO:0000256" key="1">
    <source>
        <dbReference type="SAM" id="SignalP"/>
    </source>
</evidence>
<evidence type="ECO:0000313" key="3">
    <source>
        <dbReference type="Proteomes" id="UP001624684"/>
    </source>
</evidence>
<protein>
    <recommendedName>
        <fullName evidence="4">PepSY domain-containing protein</fullName>
    </recommendedName>
</protein>
<keyword evidence="3" id="KW-1185">Reference proteome</keyword>
<dbReference type="Proteomes" id="UP001624684">
    <property type="component" value="Unassembled WGS sequence"/>
</dbReference>
<evidence type="ECO:0000313" key="2">
    <source>
        <dbReference type="EMBL" id="MFL1731662.1"/>
    </source>
</evidence>
<sequence>MLLKLVVPVVLLALPILPAMAKSEPLLIHTVDADDGTAFDEGFIKNRANAIRKLQEQGYQVRSIELKSHQNMPTFIIHATKNGMQYVVKLTYDDLKIIQEMRMGIA</sequence>
<dbReference type="EMBL" id="JBJJXE010000001">
    <property type="protein sequence ID" value="MFL1731662.1"/>
    <property type="molecule type" value="Genomic_DNA"/>
</dbReference>
<feature type="chain" id="PRO_5045223808" description="PepSY domain-containing protein" evidence="1">
    <location>
        <begin position="22"/>
        <end position="106"/>
    </location>
</feature>
<evidence type="ECO:0008006" key="4">
    <source>
        <dbReference type="Google" id="ProtNLM"/>
    </source>
</evidence>
<proteinExistence type="predicted"/>
<gene>
    <name evidence="2" type="ORF">ACJHVH_01410</name>
</gene>
<name>A0ABW8U6F6_9GAMM</name>
<comment type="caution">
    <text evidence="2">The sequence shown here is derived from an EMBL/GenBank/DDBJ whole genome shotgun (WGS) entry which is preliminary data.</text>
</comment>
<dbReference type="RefSeq" id="WP_407068496.1">
    <property type="nucleotide sequence ID" value="NZ_JBJJXE010000001.1"/>
</dbReference>
<organism evidence="2 3">
    <name type="scientific">Moraxella oculi</name>
    <dbReference type="NCBI Taxonomy" id="2940516"/>
    <lineage>
        <taxon>Bacteria</taxon>
        <taxon>Pseudomonadati</taxon>
        <taxon>Pseudomonadota</taxon>
        <taxon>Gammaproteobacteria</taxon>
        <taxon>Moraxellales</taxon>
        <taxon>Moraxellaceae</taxon>
        <taxon>Moraxella</taxon>
    </lineage>
</organism>